<feature type="non-terminal residue" evidence="1">
    <location>
        <position position="1"/>
    </location>
</feature>
<organism evidence="1 2">
    <name type="scientific">Callosobruchus maculatus</name>
    <name type="common">Southern cowpea weevil</name>
    <name type="synonym">Pulse bruchid</name>
    <dbReference type="NCBI Taxonomy" id="64391"/>
    <lineage>
        <taxon>Eukaryota</taxon>
        <taxon>Metazoa</taxon>
        <taxon>Ecdysozoa</taxon>
        <taxon>Arthropoda</taxon>
        <taxon>Hexapoda</taxon>
        <taxon>Insecta</taxon>
        <taxon>Pterygota</taxon>
        <taxon>Neoptera</taxon>
        <taxon>Endopterygota</taxon>
        <taxon>Coleoptera</taxon>
        <taxon>Polyphaga</taxon>
        <taxon>Cucujiformia</taxon>
        <taxon>Chrysomeloidea</taxon>
        <taxon>Chrysomelidae</taxon>
        <taxon>Bruchinae</taxon>
        <taxon>Bruchini</taxon>
        <taxon>Callosobruchus</taxon>
    </lineage>
</organism>
<reference evidence="1 2" key="1">
    <citation type="submission" date="2019-01" db="EMBL/GenBank/DDBJ databases">
        <authorList>
            <person name="Sayadi A."/>
        </authorList>
    </citation>
    <scope>NUCLEOTIDE SEQUENCE [LARGE SCALE GENOMIC DNA]</scope>
</reference>
<evidence type="ECO:0000313" key="2">
    <source>
        <dbReference type="Proteomes" id="UP000410492"/>
    </source>
</evidence>
<sequence>LDAACLNNVFFVISSELSERPNFYVKFNLCGVGVHIDINFPLGEQVNSGLNSLYKVFKLDKRTNNGKPCFQNADDGAAISDCVQ</sequence>
<dbReference type="Proteomes" id="UP000410492">
    <property type="component" value="Unassembled WGS sequence"/>
</dbReference>
<gene>
    <name evidence="1" type="ORF">CALMAC_LOCUS7999</name>
</gene>
<proteinExistence type="predicted"/>
<keyword evidence="2" id="KW-1185">Reference proteome</keyword>
<name>A0A653CCJ3_CALMS</name>
<dbReference type="AlphaFoldDB" id="A0A653CCJ3"/>
<accession>A0A653CCJ3</accession>
<evidence type="ECO:0000313" key="1">
    <source>
        <dbReference type="EMBL" id="VEN45598.1"/>
    </source>
</evidence>
<protein>
    <submittedName>
        <fullName evidence="1">Uncharacterized protein</fullName>
    </submittedName>
</protein>
<dbReference type="EMBL" id="CAACVG010007465">
    <property type="protein sequence ID" value="VEN45598.1"/>
    <property type="molecule type" value="Genomic_DNA"/>
</dbReference>